<evidence type="ECO:0000313" key="3">
    <source>
        <dbReference type="Proteomes" id="UP000269721"/>
    </source>
</evidence>
<keyword evidence="3" id="KW-1185">Reference proteome</keyword>
<dbReference type="PANTHER" id="PTHR14580">
    <property type="entry name" value="MULTIPLE MYELOMA TUMOR-ASSOCIATED PROTEIN 2 FAMILY MEMBER"/>
    <property type="match status" value="1"/>
</dbReference>
<feature type="compositionally biased region" description="Basic residues" evidence="1">
    <location>
        <begin position="187"/>
        <end position="211"/>
    </location>
</feature>
<feature type="compositionally biased region" description="Basic and acidic residues" evidence="1">
    <location>
        <begin position="212"/>
        <end position="275"/>
    </location>
</feature>
<name>A0A4P9VZF7_9FUNG</name>
<feature type="compositionally biased region" description="Low complexity" evidence="1">
    <location>
        <begin position="158"/>
        <end position="169"/>
    </location>
</feature>
<reference evidence="3" key="1">
    <citation type="journal article" date="2018" name="Nat. Microbiol.">
        <title>Leveraging single-cell genomics to expand the fungal tree of life.</title>
        <authorList>
            <person name="Ahrendt S.R."/>
            <person name="Quandt C.A."/>
            <person name="Ciobanu D."/>
            <person name="Clum A."/>
            <person name="Salamov A."/>
            <person name="Andreopoulos B."/>
            <person name="Cheng J.F."/>
            <person name="Woyke T."/>
            <person name="Pelin A."/>
            <person name="Henrissat B."/>
            <person name="Reynolds N.K."/>
            <person name="Benny G.L."/>
            <person name="Smith M.E."/>
            <person name="James T.Y."/>
            <person name="Grigoriev I.V."/>
        </authorList>
    </citation>
    <scope>NUCLEOTIDE SEQUENCE [LARGE SCALE GENOMIC DNA]</scope>
</reference>
<feature type="compositionally biased region" description="Basic and acidic residues" evidence="1">
    <location>
        <begin position="300"/>
        <end position="335"/>
    </location>
</feature>
<dbReference type="InterPro" id="IPR039207">
    <property type="entry name" value="MMTAG2-like"/>
</dbReference>
<sequence length="335" mass="37961">MEPLANNIRPRRVSLSQPLPPPRHPTLSSELDLQWYGKDGKPVDASQAIDDELEELRQQEADALAEALGAGPIRRKRKDEVSKQELNSIIKKDVAEALADGEDESGLTGLGFQKSGTMRIRADRSASPSDGGEEDLSAFFSGAKPGSLPEKSEPSNPPRSSALAAPAPSDMRSRDAAELKKAEKAAKKAAKKAKKEKKKEKKEKKREKRGHGKDGSDKSSGDERRVGERSRSTEERRDRGPRDDRSPLDRGPRDDRRGDDRRVREERSRSRDEPRKRRHRSRSRSVEDEGRHKRHAGSRSPDRRRDDSRRADDRRDRERDFGHRARGGRDDERRR</sequence>
<protein>
    <submittedName>
        <fullName evidence="2">Uncharacterized protein</fullName>
    </submittedName>
</protein>
<feature type="region of interest" description="Disordered" evidence="1">
    <location>
        <begin position="100"/>
        <end position="335"/>
    </location>
</feature>
<feature type="compositionally biased region" description="Basic and acidic residues" evidence="1">
    <location>
        <begin position="171"/>
        <end position="186"/>
    </location>
</feature>
<gene>
    <name evidence="2" type="ORF">BDK51DRAFT_37566</name>
</gene>
<proteinExistence type="predicted"/>
<feature type="region of interest" description="Disordered" evidence="1">
    <location>
        <begin position="1"/>
        <end position="29"/>
    </location>
</feature>
<dbReference type="PANTHER" id="PTHR14580:SF0">
    <property type="entry name" value="MULTIPLE MYELOMA TUMOR-ASSOCIATED PROTEIN 2"/>
    <property type="match status" value="1"/>
</dbReference>
<organism evidence="2 3">
    <name type="scientific">Blyttiomyces helicus</name>
    <dbReference type="NCBI Taxonomy" id="388810"/>
    <lineage>
        <taxon>Eukaryota</taxon>
        <taxon>Fungi</taxon>
        <taxon>Fungi incertae sedis</taxon>
        <taxon>Chytridiomycota</taxon>
        <taxon>Chytridiomycota incertae sedis</taxon>
        <taxon>Chytridiomycetes</taxon>
        <taxon>Chytridiomycetes incertae sedis</taxon>
        <taxon>Blyttiomyces</taxon>
    </lineage>
</organism>
<dbReference type="AlphaFoldDB" id="A0A4P9VZF7"/>
<dbReference type="EMBL" id="ML000405">
    <property type="protein sequence ID" value="RKO84173.1"/>
    <property type="molecule type" value="Genomic_DNA"/>
</dbReference>
<accession>A0A4P9VZF7</accession>
<evidence type="ECO:0000256" key="1">
    <source>
        <dbReference type="SAM" id="MobiDB-lite"/>
    </source>
</evidence>
<evidence type="ECO:0000313" key="2">
    <source>
        <dbReference type="EMBL" id="RKO84173.1"/>
    </source>
</evidence>
<dbReference type="Proteomes" id="UP000269721">
    <property type="component" value="Unassembled WGS sequence"/>
</dbReference>